<dbReference type="PANTHER" id="PTHR30185">
    <property type="entry name" value="CRYPTIC BETA-GLUCOSIDE BGL OPERON ANTITERMINATOR"/>
    <property type="match status" value="1"/>
</dbReference>
<dbReference type="Gene3D" id="1.20.58.1950">
    <property type="match status" value="1"/>
</dbReference>
<dbReference type="EMBL" id="FRCP01000021">
    <property type="protein sequence ID" value="SHM91073.1"/>
    <property type="molecule type" value="Genomic_DNA"/>
</dbReference>
<feature type="domain" description="PRD" evidence="2">
    <location>
        <begin position="66"/>
        <end position="171"/>
    </location>
</feature>
<organism evidence="3 4">
    <name type="scientific">Anaerosporobacter mobilis DSM 15930</name>
    <dbReference type="NCBI Taxonomy" id="1120996"/>
    <lineage>
        <taxon>Bacteria</taxon>
        <taxon>Bacillati</taxon>
        <taxon>Bacillota</taxon>
        <taxon>Clostridia</taxon>
        <taxon>Lachnospirales</taxon>
        <taxon>Lachnospiraceae</taxon>
        <taxon>Anaerosporobacter</taxon>
    </lineage>
</organism>
<evidence type="ECO:0000313" key="4">
    <source>
        <dbReference type="Proteomes" id="UP000184038"/>
    </source>
</evidence>
<dbReference type="RefSeq" id="WP_073290416.1">
    <property type="nucleotide sequence ID" value="NZ_FRCP01000021.1"/>
</dbReference>
<dbReference type="SMART" id="SM01061">
    <property type="entry name" value="CAT_RBD"/>
    <property type="match status" value="1"/>
</dbReference>
<dbReference type="Gene3D" id="1.10.1790.10">
    <property type="entry name" value="PRD domain"/>
    <property type="match status" value="1"/>
</dbReference>
<name>A0A1M7MJI6_9FIRM</name>
<dbReference type="InterPro" id="IPR036634">
    <property type="entry name" value="PRD_sf"/>
</dbReference>
<dbReference type="PANTHER" id="PTHR30185:SF15">
    <property type="entry name" value="CRYPTIC BETA-GLUCOSIDE BGL OPERON ANTITERMINATOR"/>
    <property type="match status" value="1"/>
</dbReference>
<evidence type="ECO:0000256" key="1">
    <source>
        <dbReference type="ARBA" id="ARBA00022737"/>
    </source>
</evidence>
<dbReference type="InterPro" id="IPR011608">
    <property type="entry name" value="PRD"/>
</dbReference>
<reference evidence="3 4" key="1">
    <citation type="submission" date="2016-11" db="EMBL/GenBank/DDBJ databases">
        <authorList>
            <person name="Jaros S."/>
            <person name="Januszkiewicz K."/>
            <person name="Wedrychowicz H."/>
        </authorList>
    </citation>
    <scope>NUCLEOTIDE SEQUENCE [LARGE SCALE GENOMIC DNA]</scope>
    <source>
        <strain evidence="3 4">DSM 15930</strain>
    </source>
</reference>
<dbReference type="SUPFAM" id="SSF63520">
    <property type="entry name" value="PTS-regulatory domain, PRD"/>
    <property type="match status" value="2"/>
</dbReference>
<evidence type="ECO:0000259" key="2">
    <source>
        <dbReference type="PROSITE" id="PS51372"/>
    </source>
</evidence>
<evidence type="ECO:0000313" key="3">
    <source>
        <dbReference type="EMBL" id="SHM91073.1"/>
    </source>
</evidence>
<dbReference type="Gene3D" id="2.30.24.10">
    <property type="entry name" value="CAT RNA-binding domain"/>
    <property type="match status" value="1"/>
</dbReference>
<protein>
    <submittedName>
        <fullName evidence="3">Transcriptional antiterminator, BglG family</fullName>
    </submittedName>
</protein>
<dbReference type="Gene3D" id="1.20.890.100">
    <property type="match status" value="1"/>
</dbReference>
<gene>
    <name evidence="3" type="ORF">SAMN02746066_03869</name>
</gene>
<dbReference type="Pfam" id="PF03123">
    <property type="entry name" value="CAT_RBD"/>
    <property type="match status" value="1"/>
</dbReference>
<feature type="domain" description="PRD" evidence="2">
    <location>
        <begin position="172"/>
        <end position="277"/>
    </location>
</feature>
<dbReference type="NCBIfam" id="NF046042">
    <property type="entry name" value="LicT"/>
    <property type="match status" value="1"/>
</dbReference>
<dbReference type="GO" id="GO:0003723">
    <property type="term" value="F:RNA binding"/>
    <property type="evidence" value="ECO:0007669"/>
    <property type="project" value="InterPro"/>
</dbReference>
<dbReference type="AlphaFoldDB" id="A0A1M7MJI6"/>
<dbReference type="InterPro" id="IPR004341">
    <property type="entry name" value="CAT_RNA-bd_dom"/>
</dbReference>
<dbReference type="InterPro" id="IPR036650">
    <property type="entry name" value="CAT_RNA-bd_dom_sf"/>
</dbReference>
<dbReference type="PROSITE" id="PS51372">
    <property type="entry name" value="PRD_2"/>
    <property type="match status" value="2"/>
</dbReference>
<keyword evidence="4" id="KW-1185">Reference proteome</keyword>
<keyword evidence="1" id="KW-0677">Repeat</keyword>
<dbReference type="Proteomes" id="UP000184038">
    <property type="component" value="Unassembled WGS sequence"/>
</dbReference>
<dbReference type="SUPFAM" id="SSF50151">
    <property type="entry name" value="SacY-like RNA-binding domain"/>
    <property type="match status" value="1"/>
</dbReference>
<proteinExistence type="predicted"/>
<dbReference type="Pfam" id="PF00874">
    <property type="entry name" value="PRD"/>
    <property type="match status" value="2"/>
</dbReference>
<sequence>MYKIAKLINNNIVCSIDAEGNEVILRGLGIGFNKKVNDSIEDEKVEKIYKMANKDASNKLQELLAEIPIEYVTVCTEIIEYATKTLNKKLNDNIYITLTDHISFAITRKDNKLEYRNVLLTEIKTFYEEEYQIGVQALEIIKDKLGVELSYDEAGFIALHIVNAELDTNMGNMVKITELIQKVKELIYNYYGKDIDEDSLNYKRFITHLKFFGQRIFTDKATEEDDEEFRSLVKNRYPIEYQCAENIGKLVLEQYNKKVTEEELMFLTIHLKRLQMS</sequence>
<dbReference type="InterPro" id="IPR050661">
    <property type="entry name" value="BglG_antiterminators"/>
</dbReference>
<dbReference type="STRING" id="1120996.SAMN02746066_03869"/>
<accession>A0A1M7MJI6</accession>
<dbReference type="GO" id="GO:0006355">
    <property type="term" value="P:regulation of DNA-templated transcription"/>
    <property type="evidence" value="ECO:0007669"/>
    <property type="project" value="InterPro"/>
</dbReference>